<evidence type="ECO:0000313" key="4">
    <source>
        <dbReference type="Proteomes" id="UP001152797"/>
    </source>
</evidence>
<keyword evidence="4" id="KW-1185">Reference proteome</keyword>
<feature type="non-terminal residue" evidence="2">
    <location>
        <position position="1"/>
    </location>
</feature>
<feature type="region of interest" description="Disordered" evidence="1">
    <location>
        <begin position="326"/>
        <end position="346"/>
    </location>
</feature>
<reference evidence="2" key="1">
    <citation type="submission" date="2022-10" db="EMBL/GenBank/DDBJ databases">
        <authorList>
            <person name="Chen Y."/>
            <person name="Dougan E. K."/>
            <person name="Chan C."/>
            <person name="Rhodes N."/>
            <person name="Thang M."/>
        </authorList>
    </citation>
    <scope>NUCLEOTIDE SEQUENCE</scope>
</reference>
<feature type="compositionally biased region" description="Polar residues" evidence="1">
    <location>
        <begin position="51"/>
        <end position="64"/>
    </location>
</feature>
<name>A0A9P1C6L7_9DINO</name>
<gene>
    <name evidence="2" type="ORF">C1SCF055_LOCUS12265</name>
</gene>
<dbReference type="AlphaFoldDB" id="A0A9P1C6L7"/>
<protein>
    <submittedName>
        <fullName evidence="2">Uncharacterized protein</fullName>
    </submittedName>
</protein>
<organism evidence="2">
    <name type="scientific">Cladocopium goreaui</name>
    <dbReference type="NCBI Taxonomy" id="2562237"/>
    <lineage>
        <taxon>Eukaryota</taxon>
        <taxon>Sar</taxon>
        <taxon>Alveolata</taxon>
        <taxon>Dinophyceae</taxon>
        <taxon>Suessiales</taxon>
        <taxon>Symbiodiniaceae</taxon>
        <taxon>Cladocopium</taxon>
    </lineage>
</organism>
<evidence type="ECO:0000313" key="2">
    <source>
        <dbReference type="EMBL" id="CAI3984746.1"/>
    </source>
</evidence>
<evidence type="ECO:0000313" key="3">
    <source>
        <dbReference type="EMBL" id="CAL1138121.1"/>
    </source>
</evidence>
<sequence>YVFRPQQLPLPTGCSCGKMSFRSSRKTTKSRKHTGFARRLVARRAHRLKDVQSSPTSSCGQSAPSPGDKKRELVLDRLRWRLVERRAQELVVQLQKRHKERWIQHVLQGGFHADEAMRRICEAFGLRPELERWVLRLALRKAEQWPHKASFQSSASPSTSEDEALLFHRCEEIAGDRSYSEDEADASDEVHDIEDATGPSKLWRASWRLRVLNTVQKLAPPQVLSKKEVPSDTEEEKLSLSLREAMENAERYAAEARSMEVPEAESPCEQKVETRISFTDSEICFFTIDDDGDTESGEEYTRQLQTKVFDGPSGHKARKASYCWCDEDSDSESEEEDWKDQCDEMA</sequence>
<evidence type="ECO:0000256" key="1">
    <source>
        <dbReference type="SAM" id="MobiDB-lite"/>
    </source>
</evidence>
<accession>A0A9P1C6L7</accession>
<feature type="non-terminal residue" evidence="2">
    <location>
        <position position="346"/>
    </location>
</feature>
<feature type="compositionally biased region" description="Acidic residues" evidence="1">
    <location>
        <begin position="326"/>
        <end position="338"/>
    </location>
</feature>
<dbReference type="EMBL" id="CAMXCT020000913">
    <property type="protein sequence ID" value="CAL1138121.1"/>
    <property type="molecule type" value="Genomic_DNA"/>
</dbReference>
<reference evidence="3" key="2">
    <citation type="submission" date="2024-04" db="EMBL/GenBank/DDBJ databases">
        <authorList>
            <person name="Chen Y."/>
            <person name="Shah S."/>
            <person name="Dougan E. K."/>
            <person name="Thang M."/>
            <person name="Chan C."/>
        </authorList>
    </citation>
    <scope>NUCLEOTIDE SEQUENCE [LARGE SCALE GENOMIC DNA]</scope>
</reference>
<dbReference type="EMBL" id="CAMXCT030000913">
    <property type="protein sequence ID" value="CAL4772058.1"/>
    <property type="molecule type" value="Genomic_DNA"/>
</dbReference>
<comment type="caution">
    <text evidence="2">The sequence shown here is derived from an EMBL/GenBank/DDBJ whole genome shotgun (WGS) entry which is preliminary data.</text>
</comment>
<dbReference type="Proteomes" id="UP001152797">
    <property type="component" value="Unassembled WGS sequence"/>
</dbReference>
<feature type="region of interest" description="Disordered" evidence="1">
    <location>
        <begin position="47"/>
        <end position="69"/>
    </location>
</feature>
<proteinExistence type="predicted"/>
<dbReference type="OrthoDB" id="10368281at2759"/>
<dbReference type="EMBL" id="CAMXCT010000913">
    <property type="protein sequence ID" value="CAI3984746.1"/>
    <property type="molecule type" value="Genomic_DNA"/>
</dbReference>